<dbReference type="KEGG" id="spu:100888490"/>
<dbReference type="InParanoid" id="A0A7M7MXM9"/>
<evidence type="ECO:0000313" key="4">
    <source>
        <dbReference type="Proteomes" id="UP000007110"/>
    </source>
</evidence>
<evidence type="ECO:0000313" key="3">
    <source>
        <dbReference type="EnsemblMetazoa" id="XP_030828146"/>
    </source>
</evidence>
<dbReference type="GeneID" id="100888490"/>
<reference evidence="3" key="2">
    <citation type="submission" date="2021-01" db="UniProtKB">
        <authorList>
            <consortium name="EnsemblMetazoa"/>
        </authorList>
    </citation>
    <scope>IDENTIFICATION</scope>
</reference>
<accession>A0A7M7MXM9</accession>
<feature type="transmembrane region" description="Helical" evidence="1">
    <location>
        <begin position="483"/>
        <end position="503"/>
    </location>
</feature>
<protein>
    <recommendedName>
        <fullName evidence="2">Glycosyltransferase 2-like domain-containing protein</fullName>
    </recommendedName>
</protein>
<dbReference type="RefSeq" id="XP_003723355.1">
    <property type="nucleotide sequence ID" value="XM_003723307.3"/>
</dbReference>
<dbReference type="Pfam" id="PF00535">
    <property type="entry name" value="Glycos_transf_2"/>
    <property type="match status" value="1"/>
</dbReference>
<dbReference type="RefSeq" id="XP_030828146.1">
    <property type="nucleotide sequence ID" value="XM_030972286.1"/>
</dbReference>
<feature type="transmembrane region" description="Helical" evidence="1">
    <location>
        <begin position="6"/>
        <end position="24"/>
    </location>
</feature>
<dbReference type="PANTHER" id="PTHR36529:SF1">
    <property type="entry name" value="GLYCOSYLTRANSFERASE"/>
    <property type="match status" value="1"/>
</dbReference>
<name>A0A7M7MXM9_STRPU</name>
<keyword evidence="4" id="KW-1185">Reference proteome</keyword>
<dbReference type="NCBIfam" id="TIGR04282">
    <property type="entry name" value="glyco_like_cofC"/>
    <property type="match status" value="1"/>
</dbReference>
<dbReference type="CDD" id="cd02522">
    <property type="entry name" value="GT_2_like_a"/>
    <property type="match status" value="1"/>
</dbReference>
<dbReference type="OMA" id="WRLRWIE"/>
<organism evidence="3 4">
    <name type="scientific">Strongylocentrotus purpuratus</name>
    <name type="common">Purple sea urchin</name>
    <dbReference type="NCBI Taxonomy" id="7668"/>
    <lineage>
        <taxon>Eukaryota</taxon>
        <taxon>Metazoa</taxon>
        <taxon>Echinodermata</taxon>
        <taxon>Eleutherozoa</taxon>
        <taxon>Echinozoa</taxon>
        <taxon>Echinoidea</taxon>
        <taxon>Euechinoidea</taxon>
        <taxon>Echinacea</taxon>
        <taxon>Camarodonta</taxon>
        <taxon>Echinidea</taxon>
        <taxon>Strongylocentrotidae</taxon>
        <taxon>Strongylocentrotus</taxon>
    </lineage>
</organism>
<evidence type="ECO:0000259" key="2">
    <source>
        <dbReference type="Pfam" id="PF00535"/>
    </source>
</evidence>
<dbReference type="EnsemblMetazoa" id="XM_030972286">
    <property type="protein sequence ID" value="XP_030828146"/>
    <property type="gene ID" value="LOC100888490"/>
</dbReference>
<keyword evidence="1" id="KW-0812">Transmembrane</keyword>
<dbReference type="InterPro" id="IPR018641">
    <property type="entry name" value="Trfase_1_rSAM/seldom-assoc"/>
</dbReference>
<feature type="domain" description="Glycosyltransferase 2-like" evidence="2">
    <location>
        <begin position="267"/>
        <end position="383"/>
    </location>
</feature>
<dbReference type="NCBIfam" id="TIGR04283">
    <property type="entry name" value="glyco_like_mftF"/>
    <property type="match status" value="1"/>
</dbReference>
<keyword evidence="1" id="KW-1133">Transmembrane helix</keyword>
<evidence type="ECO:0000256" key="1">
    <source>
        <dbReference type="SAM" id="Phobius"/>
    </source>
</evidence>
<reference evidence="4" key="1">
    <citation type="submission" date="2015-02" db="EMBL/GenBank/DDBJ databases">
        <title>Genome sequencing for Strongylocentrotus purpuratus.</title>
        <authorList>
            <person name="Murali S."/>
            <person name="Liu Y."/>
            <person name="Vee V."/>
            <person name="English A."/>
            <person name="Wang M."/>
            <person name="Skinner E."/>
            <person name="Han Y."/>
            <person name="Muzny D.M."/>
            <person name="Worley K.C."/>
            <person name="Gibbs R.A."/>
        </authorList>
    </citation>
    <scope>NUCLEOTIDE SEQUENCE</scope>
</reference>
<dbReference type="AlphaFoldDB" id="A0A7M7MXM9"/>
<dbReference type="Proteomes" id="UP000007110">
    <property type="component" value="Unassembled WGS sequence"/>
</dbReference>
<dbReference type="EnsemblMetazoa" id="XM_003723307">
    <property type="protein sequence ID" value="XP_003723355"/>
    <property type="gene ID" value="LOC100888490"/>
</dbReference>
<dbReference type="SUPFAM" id="SSF53448">
    <property type="entry name" value="Nucleotide-diphospho-sugar transferases"/>
    <property type="match status" value="2"/>
</dbReference>
<dbReference type="InterPro" id="IPR026461">
    <property type="entry name" value="Trfase_2_rSAM/seldom_assoc"/>
</dbReference>
<keyword evidence="1" id="KW-0472">Membrane</keyword>
<dbReference type="Pfam" id="PF09837">
    <property type="entry name" value="DUF2064"/>
    <property type="match status" value="1"/>
</dbReference>
<dbReference type="OrthoDB" id="191769at2759"/>
<dbReference type="Gene3D" id="3.90.550.10">
    <property type="entry name" value="Spore Coat Polysaccharide Biosynthesis Protein SpsA, Chain A"/>
    <property type="match status" value="2"/>
</dbReference>
<proteinExistence type="predicted"/>
<dbReference type="InterPro" id="IPR029044">
    <property type="entry name" value="Nucleotide-diphossugar_trans"/>
</dbReference>
<sequence length="521" mass="58949">MVSVAAVALTAIVVTLAVFIQRLRKRRRAGMSFRSEHVIVFTRYPEPGTTKTRLIPDLGEAAAATLQLYLTNHILEVLQLVQAKRPWVSVEIKYIGGTKKQVDYWLSSHRRRRLRCRWSEQIGQGLGERMVHAFSAAFERKKQRVILIGSDIPAIDADTICSTFDKLSLGSCNMILGAAKDGGYYLVGLSQNEGEETIDLDPLFTSSDIEWGTSKVLQQQRKVAQQLQLRLEILPRILQDVDTVEDLDEIERSTGYTVEQIRAPFLSVIIPVFNEGPFIQQTLQNVTERCSFPNFLEIIICDGGSDDNTSELVTEFAKNNERVPIKLVTGLKGRGRQLNKGAMYSKGDNLLFLHADTKLPQGFDASVVLTLSTPGVSGGAFKFALDFNHCSESERSEFGYSKLFAFEMKVLEWGTNWRAKIMELPYGDQALFMSRTLFKSVAMFPDYLIMEDYEMVWKLQGEGHIQIVEGKQAITSSRRWAQYGYLTTVMWNYVIIIAYHMGIHPNALARLYYGRQLTHAN</sequence>
<dbReference type="PANTHER" id="PTHR36529">
    <property type="entry name" value="SLL1095 PROTEIN"/>
    <property type="match status" value="1"/>
</dbReference>
<dbReference type="InterPro" id="IPR001173">
    <property type="entry name" value="Glyco_trans_2-like"/>
</dbReference>